<proteinExistence type="predicted"/>
<organism evidence="2 3">
    <name type="scientific">Chaetomium globosum (strain ATCC 6205 / CBS 148.51 / DSM 1962 / NBRC 6347 / NRRL 1970)</name>
    <name type="common">Soil fungus</name>
    <dbReference type="NCBI Taxonomy" id="306901"/>
    <lineage>
        <taxon>Eukaryota</taxon>
        <taxon>Fungi</taxon>
        <taxon>Dikarya</taxon>
        <taxon>Ascomycota</taxon>
        <taxon>Pezizomycotina</taxon>
        <taxon>Sordariomycetes</taxon>
        <taxon>Sordariomycetidae</taxon>
        <taxon>Sordariales</taxon>
        <taxon>Chaetomiaceae</taxon>
        <taxon>Chaetomium</taxon>
    </lineage>
</organism>
<dbReference type="VEuPathDB" id="FungiDB:CHGG_03175"/>
<feature type="region of interest" description="Disordered" evidence="1">
    <location>
        <begin position="99"/>
        <end position="134"/>
    </location>
</feature>
<gene>
    <name evidence="2" type="ORF">CHGG_03175</name>
</gene>
<evidence type="ECO:0000256" key="1">
    <source>
        <dbReference type="SAM" id="MobiDB-lite"/>
    </source>
</evidence>
<dbReference type="RefSeq" id="XP_001229691.1">
    <property type="nucleotide sequence ID" value="XM_001229690.1"/>
</dbReference>
<dbReference type="Proteomes" id="UP000001056">
    <property type="component" value="Unassembled WGS sequence"/>
</dbReference>
<evidence type="ECO:0000313" key="3">
    <source>
        <dbReference type="Proteomes" id="UP000001056"/>
    </source>
</evidence>
<reference evidence="3" key="1">
    <citation type="journal article" date="2015" name="Genome Announc.">
        <title>Draft genome sequence of the cellulolytic fungus Chaetomium globosum.</title>
        <authorList>
            <person name="Cuomo C.A."/>
            <person name="Untereiner W.A."/>
            <person name="Ma L.-J."/>
            <person name="Grabherr M."/>
            <person name="Birren B.W."/>
        </authorList>
    </citation>
    <scope>NUCLEOTIDE SEQUENCE [LARGE SCALE GENOMIC DNA]</scope>
    <source>
        <strain evidence="3">ATCC 6205 / CBS 148.51 / DSM 1962 / NBRC 6347 / NRRL 1970</strain>
    </source>
</reference>
<dbReference type="AlphaFoldDB" id="Q2H9C9"/>
<protein>
    <submittedName>
        <fullName evidence="2">Uncharacterized protein</fullName>
    </submittedName>
</protein>
<dbReference type="GeneID" id="4389596"/>
<evidence type="ECO:0000313" key="2">
    <source>
        <dbReference type="EMBL" id="EAQ91240.1"/>
    </source>
</evidence>
<accession>Q2H9C9</accession>
<dbReference type="HOGENOM" id="CLU_1749421_0_0_1"/>
<feature type="compositionally biased region" description="Low complexity" evidence="1">
    <location>
        <begin position="108"/>
        <end position="126"/>
    </location>
</feature>
<dbReference type="InParanoid" id="Q2H9C9"/>
<name>Q2H9C9_CHAGB</name>
<keyword evidence="3" id="KW-1185">Reference proteome</keyword>
<sequence>MTTKVQCETRVDDVWSVLVLLKRRRVRLASNPSAPSLVDLHWADPKSRIGFRAGFRSMLKRMLDRPYFGRLKQARDMCRVIVSSRTRTVFTDRFRLRMSSSQSKPQVTDPSAAAAAALSGTDADSTQGAGSSNPLLMSLFARGLPSLGD</sequence>
<dbReference type="EMBL" id="CH408030">
    <property type="protein sequence ID" value="EAQ91240.1"/>
    <property type="molecule type" value="Genomic_DNA"/>
</dbReference>